<accession>A0A916QJU5</accession>
<dbReference type="InterPro" id="IPR036291">
    <property type="entry name" value="NAD(P)-bd_dom_sf"/>
</dbReference>
<dbReference type="InterPro" id="IPR012799">
    <property type="entry name" value="FadB"/>
</dbReference>
<evidence type="ECO:0000256" key="12">
    <source>
        <dbReference type="ARBA" id="ARBA00023268"/>
    </source>
</evidence>
<keyword evidence="10" id="KW-0413">Isomerase</keyword>
<feature type="domain" description="3-hydroxyacyl-CoA dehydrogenase NAD binding" evidence="16">
    <location>
        <begin position="316"/>
        <end position="494"/>
    </location>
</feature>
<dbReference type="Gene3D" id="3.40.50.720">
    <property type="entry name" value="NAD(P)-binding Rossmann-like Domain"/>
    <property type="match status" value="1"/>
</dbReference>
<dbReference type="AlphaFoldDB" id="A0A916QJU5"/>
<sequence>MIYQGKAIKVTRLDGGIARLAMDLPDTGANVFNELLLEELKAAVMEVAASDVAALLIVSEKPHFLLGADIGSFSETFALSEPALLQWLAGCNAIFNQIEDLPIPTVAAINGMALGGGLELCLACDFRVAATNAMLGFPEVNLGICPGFGGTVRAPRLMGVARAIEWVRTGKPVPAQQALADGILDGVADPEFLESSALEMIEQALRGDLDMQMSVQQKINPVEGDREAVNALYRDAIASLEKKNGAHYPAAVTALRAMWEANCLDRSGALESENQAFAQLARSETSANLIQLFHNDQYLKSKSRELIRSVRSPSQAAVLGAGIMGGGIAYQSALKNVPIIMKDIAQQGLDLGLAEAGKLLGKQVDKGRMTDEQSERALANIQPALDYTGFDKVDIVVEAVVENPTVKKAVLAEVEAETADGAILTSNTSTISITDLASALKSPAHFCGMHFFNPVPVMPLVEVIRGKQSSDDTIAKTVAYATALGKIPIVVNDCPGFLVNRILFPYFGAFCQLIRDGVDFWEIDRVMEAFGWPMGPAYLLDVVGIDTAEHCMDVMAEGFPDRMKYDFRTVINFLYEKDDLGQKSGQGFYRYEAGKGGRPQKTFDETIAASMSELQHGSGTVSDQAIEERMMVALCLEAVRCLEDGIVDTAIEGDMGLILGLGFPRFRGGPLRYIDNMGVANFVAMAERYADLGPLYHPTESLQQMAAEGRRFYS</sequence>
<comment type="similarity">
    <text evidence="14">Belongs to the enoyl-CoA hydratase/isomerase family.</text>
</comment>
<evidence type="ECO:0000256" key="9">
    <source>
        <dbReference type="ARBA" id="ARBA00023098"/>
    </source>
</evidence>
<proteinExistence type="inferred from homology"/>
<feature type="domain" description="3-hydroxyacyl-CoA dehydrogenase C-terminal" evidence="15">
    <location>
        <begin position="496"/>
        <end position="591"/>
    </location>
</feature>
<evidence type="ECO:0000256" key="11">
    <source>
        <dbReference type="ARBA" id="ARBA00023239"/>
    </source>
</evidence>
<keyword evidence="8" id="KW-0520">NAD</keyword>
<dbReference type="InterPro" id="IPR029045">
    <property type="entry name" value="ClpP/crotonase-like_dom_sf"/>
</dbReference>
<dbReference type="CDD" id="cd06558">
    <property type="entry name" value="crotonase-like"/>
    <property type="match status" value="1"/>
</dbReference>
<dbReference type="InterPro" id="IPR006176">
    <property type="entry name" value="3-OHacyl-CoA_DH_NAD-bd"/>
</dbReference>
<dbReference type="InterPro" id="IPR006180">
    <property type="entry name" value="3-OHacyl-CoA_DH_CS"/>
</dbReference>
<reference evidence="17" key="1">
    <citation type="journal article" date="2014" name="Int. J. Syst. Evol. Microbiol.">
        <title>Complete genome sequence of Corynebacterium casei LMG S-19264T (=DSM 44701T), isolated from a smear-ripened cheese.</title>
        <authorList>
            <consortium name="US DOE Joint Genome Institute (JGI-PGF)"/>
            <person name="Walter F."/>
            <person name="Albersmeier A."/>
            <person name="Kalinowski J."/>
            <person name="Ruckert C."/>
        </authorList>
    </citation>
    <scope>NUCLEOTIDE SEQUENCE</scope>
    <source>
        <strain evidence="17">CGMCC 1.15425</strain>
    </source>
</reference>
<dbReference type="Pfam" id="PF02737">
    <property type="entry name" value="3HCDH_N"/>
    <property type="match status" value="1"/>
</dbReference>
<dbReference type="FunFam" id="3.40.50.720:FF:000009">
    <property type="entry name" value="Fatty oxidation complex, alpha subunit"/>
    <property type="match status" value="1"/>
</dbReference>
<dbReference type="GO" id="GO:0004165">
    <property type="term" value="F:delta(3)-delta(2)-enoyl-CoA isomerase activity"/>
    <property type="evidence" value="ECO:0007669"/>
    <property type="project" value="InterPro"/>
</dbReference>
<dbReference type="InterPro" id="IPR018376">
    <property type="entry name" value="Enoyl-CoA_hyd/isom_CS"/>
</dbReference>
<dbReference type="GO" id="GO:0004300">
    <property type="term" value="F:enoyl-CoA hydratase activity"/>
    <property type="evidence" value="ECO:0007669"/>
    <property type="project" value="UniProtKB-EC"/>
</dbReference>
<dbReference type="NCBIfam" id="TIGR02437">
    <property type="entry name" value="FadB"/>
    <property type="match status" value="1"/>
</dbReference>
<keyword evidence="18" id="KW-1185">Reference proteome</keyword>
<dbReference type="PROSITE" id="PS00166">
    <property type="entry name" value="ENOYL_COA_HYDRATASE"/>
    <property type="match status" value="1"/>
</dbReference>
<keyword evidence="9" id="KW-0443">Lipid metabolism</keyword>
<dbReference type="GO" id="GO:0008692">
    <property type="term" value="F:3-hydroxybutyryl-CoA epimerase activity"/>
    <property type="evidence" value="ECO:0007669"/>
    <property type="project" value="InterPro"/>
</dbReference>
<protein>
    <recommendedName>
        <fullName evidence="4">enoyl-CoA hydratase</fullName>
        <ecNumber evidence="4">4.2.1.17</ecNumber>
    </recommendedName>
</protein>
<dbReference type="SUPFAM" id="SSF51735">
    <property type="entry name" value="NAD(P)-binding Rossmann-fold domains"/>
    <property type="match status" value="1"/>
</dbReference>
<dbReference type="SUPFAM" id="SSF52096">
    <property type="entry name" value="ClpP/crotonase"/>
    <property type="match status" value="1"/>
</dbReference>
<comment type="similarity">
    <text evidence="3">In the N-terminal section; belongs to the enoyl-CoA hydratase/isomerase family.</text>
</comment>
<comment type="pathway">
    <text evidence="1">Lipid metabolism; fatty acid beta-oxidation.</text>
</comment>
<evidence type="ECO:0000256" key="14">
    <source>
        <dbReference type="RuleBase" id="RU003707"/>
    </source>
</evidence>
<evidence type="ECO:0000256" key="10">
    <source>
        <dbReference type="ARBA" id="ARBA00023235"/>
    </source>
</evidence>
<organism evidence="17 18">
    <name type="scientific">Pseudohongiella nitratireducens</name>
    <dbReference type="NCBI Taxonomy" id="1768907"/>
    <lineage>
        <taxon>Bacteria</taxon>
        <taxon>Pseudomonadati</taxon>
        <taxon>Pseudomonadota</taxon>
        <taxon>Gammaproteobacteria</taxon>
        <taxon>Pseudomonadales</taxon>
        <taxon>Pseudohongiellaceae</taxon>
        <taxon>Pseudohongiella</taxon>
    </lineage>
</organism>
<evidence type="ECO:0000313" key="17">
    <source>
        <dbReference type="EMBL" id="GFZ76667.1"/>
    </source>
</evidence>
<comment type="similarity">
    <text evidence="2">In the central section; belongs to the 3-hydroxyacyl-CoA dehydrogenase family.</text>
</comment>
<dbReference type="GO" id="GO:0006635">
    <property type="term" value="P:fatty acid beta-oxidation"/>
    <property type="evidence" value="ECO:0007669"/>
    <property type="project" value="TreeGrafter"/>
</dbReference>
<dbReference type="PANTHER" id="PTHR43612:SF3">
    <property type="entry name" value="TRIFUNCTIONAL ENZYME SUBUNIT ALPHA, MITOCHONDRIAL"/>
    <property type="match status" value="1"/>
</dbReference>
<dbReference type="Gene3D" id="1.10.1040.50">
    <property type="match status" value="1"/>
</dbReference>
<evidence type="ECO:0000256" key="2">
    <source>
        <dbReference type="ARBA" id="ARBA00007005"/>
    </source>
</evidence>
<dbReference type="Proteomes" id="UP000627715">
    <property type="component" value="Unassembled WGS sequence"/>
</dbReference>
<evidence type="ECO:0000256" key="3">
    <source>
        <dbReference type="ARBA" id="ARBA00008750"/>
    </source>
</evidence>
<dbReference type="RefSeq" id="WP_068811838.1">
    <property type="nucleotide sequence ID" value="NZ_BMIY01000008.1"/>
</dbReference>
<evidence type="ECO:0000259" key="16">
    <source>
        <dbReference type="Pfam" id="PF02737"/>
    </source>
</evidence>
<evidence type="ECO:0000256" key="4">
    <source>
        <dbReference type="ARBA" id="ARBA00012076"/>
    </source>
</evidence>
<dbReference type="Pfam" id="PF00725">
    <property type="entry name" value="3HCDH"/>
    <property type="match status" value="1"/>
</dbReference>
<name>A0A916QJU5_9GAMM</name>
<evidence type="ECO:0000256" key="5">
    <source>
        <dbReference type="ARBA" id="ARBA00022832"/>
    </source>
</evidence>
<dbReference type="InterPro" id="IPR001753">
    <property type="entry name" value="Enoyl-CoA_hydra/iso"/>
</dbReference>
<dbReference type="EMBL" id="BMIY01000008">
    <property type="protein sequence ID" value="GFZ76667.1"/>
    <property type="molecule type" value="Genomic_DNA"/>
</dbReference>
<dbReference type="GO" id="GO:0016509">
    <property type="term" value="F:long-chain (3S)-3-hydroxyacyl-CoA dehydrogenase (NAD+) activity"/>
    <property type="evidence" value="ECO:0007669"/>
    <property type="project" value="TreeGrafter"/>
</dbReference>
<evidence type="ECO:0000256" key="13">
    <source>
        <dbReference type="ARBA" id="ARBA00049556"/>
    </source>
</evidence>
<evidence type="ECO:0000256" key="7">
    <source>
        <dbReference type="ARBA" id="ARBA00023002"/>
    </source>
</evidence>
<keyword evidence="11" id="KW-0456">Lyase</keyword>
<keyword evidence="5" id="KW-0276">Fatty acid metabolism</keyword>
<evidence type="ECO:0000256" key="6">
    <source>
        <dbReference type="ARBA" id="ARBA00022963"/>
    </source>
</evidence>
<dbReference type="Pfam" id="PF00378">
    <property type="entry name" value="ECH_1"/>
    <property type="match status" value="1"/>
</dbReference>
<dbReference type="InterPro" id="IPR008927">
    <property type="entry name" value="6-PGluconate_DH-like_C_sf"/>
</dbReference>
<evidence type="ECO:0000256" key="1">
    <source>
        <dbReference type="ARBA" id="ARBA00005005"/>
    </source>
</evidence>
<evidence type="ECO:0000259" key="15">
    <source>
        <dbReference type="Pfam" id="PF00725"/>
    </source>
</evidence>
<dbReference type="InterPro" id="IPR006108">
    <property type="entry name" value="3HC_DH_C"/>
</dbReference>
<dbReference type="InterPro" id="IPR050136">
    <property type="entry name" value="FA_oxidation_alpha_subunit"/>
</dbReference>
<evidence type="ECO:0000313" key="18">
    <source>
        <dbReference type="Proteomes" id="UP000627715"/>
    </source>
</evidence>
<comment type="catalytic activity">
    <reaction evidence="13">
        <text>a (3S)-3-hydroxyacyl-CoA + NAD(+) = a 3-oxoacyl-CoA + NADH + H(+)</text>
        <dbReference type="Rhea" id="RHEA:22432"/>
        <dbReference type="ChEBI" id="CHEBI:15378"/>
        <dbReference type="ChEBI" id="CHEBI:57318"/>
        <dbReference type="ChEBI" id="CHEBI:57540"/>
        <dbReference type="ChEBI" id="CHEBI:57945"/>
        <dbReference type="ChEBI" id="CHEBI:90726"/>
        <dbReference type="EC" id="1.1.1.35"/>
    </reaction>
</comment>
<keyword evidence="12" id="KW-0511">Multifunctional enzyme</keyword>
<dbReference type="GO" id="GO:0070403">
    <property type="term" value="F:NAD+ binding"/>
    <property type="evidence" value="ECO:0007669"/>
    <property type="project" value="InterPro"/>
</dbReference>
<comment type="caution">
    <text evidence="17">The sequence shown here is derived from an EMBL/GenBank/DDBJ whole genome shotgun (WGS) entry which is preliminary data.</text>
</comment>
<dbReference type="EC" id="4.2.1.17" evidence="4"/>
<dbReference type="OrthoDB" id="5389341at2"/>
<keyword evidence="6" id="KW-0442">Lipid degradation</keyword>
<evidence type="ECO:0000256" key="8">
    <source>
        <dbReference type="ARBA" id="ARBA00023027"/>
    </source>
</evidence>
<dbReference type="PANTHER" id="PTHR43612">
    <property type="entry name" value="TRIFUNCTIONAL ENZYME SUBUNIT ALPHA"/>
    <property type="match status" value="1"/>
</dbReference>
<reference evidence="17" key="2">
    <citation type="submission" date="2020-09" db="EMBL/GenBank/DDBJ databases">
        <authorList>
            <person name="Sun Q."/>
            <person name="Zhou Y."/>
        </authorList>
    </citation>
    <scope>NUCLEOTIDE SEQUENCE</scope>
    <source>
        <strain evidence="17">CGMCC 1.15425</strain>
    </source>
</reference>
<dbReference type="GO" id="GO:0036125">
    <property type="term" value="C:fatty acid beta-oxidation multienzyme complex"/>
    <property type="evidence" value="ECO:0007669"/>
    <property type="project" value="InterPro"/>
</dbReference>
<dbReference type="Gene3D" id="3.90.226.10">
    <property type="entry name" value="2-enoyl-CoA Hydratase, Chain A, domain 1"/>
    <property type="match status" value="1"/>
</dbReference>
<keyword evidence="7" id="KW-0560">Oxidoreductase</keyword>
<gene>
    <name evidence="17" type="primary">fadB</name>
    <name evidence="17" type="ORF">GCM10011403_19510</name>
</gene>
<dbReference type="NCBIfam" id="NF008727">
    <property type="entry name" value="PRK11730.1"/>
    <property type="match status" value="1"/>
</dbReference>
<dbReference type="PROSITE" id="PS00067">
    <property type="entry name" value="3HCDH"/>
    <property type="match status" value="1"/>
</dbReference>
<dbReference type="SUPFAM" id="SSF48179">
    <property type="entry name" value="6-phosphogluconate dehydrogenase C-terminal domain-like"/>
    <property type="match status" value="2"/>
</dbReference>